<dbReference type="STRING" id="1618404.UW35_C0014G0004"/>
<organism evidence="3 4">
    <name type="scientific">Candidatus Collierbacteria bacterium GW2011_GWF2_44_15</name>
    <dbReference type="NCBI Taxonomy" id="1618404"/>
    <lineage>
        <taxon>Bacteria</taxon>
        <taxon>Candidatus Collieribacteriota</taxon>
    </lineage>
</organism>
<sequence length="79" mass="9254">MQKSRKTKKEKVRSTQRQQQSAFKVKEEWLKTDSKKSRPSSEVSVSGTKFFRQDLTKTFVLTMLVLALELALWLYLSGR</sequence>
<protein>
    <submittedName>
        <fullName evidence="3">Uncharacterized protein</fullName>
    </submittedName>
</protein>
<proteinExistence type="predicted"/>
<reference evidence="3 4" key="1">
    <citation type="journal article" date="2015" name="Nature">
        <title>rRNA introns, odd ribosomes, and small enigmatic genomes across a large radiation of phyla.</title>
        <authorList>
            <person name="Brown C.T."/>
            <person name="Hug L.A."/>
            <person name="Thomas B.C."/>
            <person name="Sharon I."/>
            <person name="Castelle C.J."/>
            <person name="Singh A."/>
            <person name="Wilkins M.J."/>
            <person name="Williams K.H."/>
            <person name="Banfield J.F."/>
        </authorList>
    </citation>
    <scope>NUCLEOTIDE SEQUENCE [LARGE SCALE GENOMIC DNA]</scope>
</reference>
<evidence type="ECO:0000256" key="1">
    <source>
        <dbReference type="SAM" id="MobiDB-lite"/>
    </source>
</evidence>
<feature type="compositionally biased region" description="Basic residues" evidence="1">
    <location>
        <begin position="1"/>
        <end position="11"/>
    </location>
</feature>
<evidence type="ECO:0000313" key="4">
    <source>
        <dbReference type="Proteomes" id="UP000033861"/>
    </source>
</evidence>
<keyword evidence="2" id="KW-0812">Transmembrane</keyword>
<feature type="region of interest" description="Disordered" evidence="1">
    <location>
        <begin position="1"/>
        <end position="42"/>
    </location>
</feature>
<accession>A0A0G1HGH8</accession>
<evidence type="ECO:0000313" key="3">
    <source>
        <dbReference type="EMBL" id="KKT46421.1"/>
    </source>
</evidence>
<comment type="caution">
    <text evidence="3">The sequence shown here is derived from an EMBL/GenBank/DDBJ whole genome shotgun (WGS) entry which is preliminary data.</text>
</comment>
<feature type="transmembrane region" description="Helical" evidence="2">
    <location>
        <begin position="58"/>
        <end position="76"/>
    </location>
</feature>
<dbReference type="Proteomes" id="UP000033861">
    <property type="component" value="Unassembled WGS sequence"/>
</dbReference>
<keyword evidence="2" id="KW-0472">Membrane</keyword>
<gene>
    <name evidence="3" type="ORF">UW35_C0014G0004</name>
</gene>
<name>A0A0G1HGH8_9BACT</name>
<keyword evidence="2" id="KW-1133">Transmembrane helix</keyword>
<dbReference type="AlphaFoldDB" id="A0A0G1HGH8"/>
<evidence type="ECO:0000256" key="2">
    <source>
        <dbReference type="SAM" id="Phobius"/>
    </source>
</evidence>
<feature type="compositionally biased region" description="Basic and acidic residues" evidence="1">
    <location>
        <begin position="24"/>
        <end position="36"/>
    </location>
</feature>
<dbReference type="EMBL" id="LCHZ01000014">
    <property type="protein sequence ID" value="KKT46421.1"/>
    <property type="molecule type" value="Genomic_DNA"/>
</dbReference>